<dbReference type="OrthoDB" id="9885929at2"/>
<evidence type="ECO:0000313" key="1">
    <source>
        <dbReference type="EMBL" id="NME97794.1"/>
    </source>
</evidence>
<dbReference type="GeneID" id="92837617"/>
<reference evidence="1 2" key="1">
    <citation type="submission" date="2020-04" db="EMBL/GenBank/DDBJ databases">
        <authorList>
            <person name="Hitch T.C.A."/>
            <person name="Wylensek D."/>
            <person name="Clavel T."/>
        </authorList>
    </citation>
    <scope>NUCLEOTIDE SEQUENCE [LARGE SCALE GENOMIC DNA]</scope>
    <source>
        <strain evidence="1 2">WB01_D5_05</strain>
    </source>
</reference>
<dbReference type="Proteomes" id="UP000561326">
    <property type="component" value="Unassembled WGS sequence"/>
</dbReference>
<proteinExistence type="predicted"/>
<sequence length="162" mass="19350">MKFDKRMRERLQALLSTVRESVQTEEIITECSFFLEMIARHELPSWMEEKRYVVIKECESPVRINKINAEQGILTCEEPGGKSFEVRIEEVEYWVPQEDECIYFYFGGPEMPCRVLGVDKNELVYHDILNGTREGNQEQRTIWLKWVVPESWKDRGECFRYV</sequence>
<evidence type="ECO:0000313" key="2">
    <source>
        <dbReference type="Proteomes" id="UP000561326"/>
    </source>
</evidence>
<dbReference type="RefSeq" id="WP_021619545.1">
    <property type="nucleotide sequence ID" value="NZ_CABKST010000042.1"/>
</dbReference>
<dbReference type="EMBL" id="JABAGO010000007">
    <property type="protein sequence ID" value="NME97794.1"/>
    <property type="molecule type" value="Genomic_DNA"/>
</dbReference>
<name>A0A848CKH1_ANEAE</name>
<comment type="caution">
    <text evidence="1">The sequence shown here is derived from an EMBL/GenBank/DDBJ whole genome shotgun (WGS) entry which is preliminary data.</text>
</comment>
<organism evidence="1 2">
    <name type="scientific">Aneurinibacillus aneurinilyticus</name>
    <name type="common">Bacillus aneurinolyticus</name>
    <dbReference type="NCBI Taxonomy" id="1391"/>
    <lineage>
        <taxon>Bacteria</taxon>
        <taxon>Bacillati</taxon>
        <taxon>Bacillota</taxon>
        <taxon>Bacilli</taxon>
        <taxon>Bacillales</taxon>
        <taxon>Paenibacillaceae</taxon>
        <taxon>Aneurinibacillus group</taxon>
        <taxon>Aneurinibacillus</taxon>
    </lineage>
</organism>
<accession>A0A848CKH1</accession>
<dbReference type="AlphaFoldDB" id="A0A848CKH1"/>
<gene>
    <name evidence="1" type="ORF">HF838_05910</name>
</gene>
<protein>
    <submittedName>
        <fullName evidence="1">Uncharacterized protein</fullName>
    </submittedName>
</protein>